<dbReference type="GO" id="GO:0004497">
    <property type="term" value="F:monooxygenase activity"/>
    <property type="evidence" value="ECO:0007669"/>
    <property type="project" value="UniProtKB-KW"/>
</dbReference>
<evidence type="ECO:0000256" key="7">
    <source>
        <dbReference type="ARBA" id="ARBA00022723"/>
    </source>
</evidence>
<evidence type="ECO:0000256" key="10">
    <source>
        <dbReference type="ARBA" id="ARBA00023004"/>
    </source>
</evidence>
<dbReference type="VEuPathDB" id="FungiDB:PLEOSDRAFT_155198"/>
<evidence type="ECO:0000256" key="1">
    <source>
        <dbReference type="ARBA" id="ARBA00001971"/>
    </source>
</evidence>
<dbReference type="PANTHER" id="PTHR46300">
    <property type="entry name" value="P450, PUTATIVE (EUROFUNG)-RELATED-RELATED"/>
    <property type="match status" value="1"/>
</dbReference>
<evidence type="ECO:0000256" key="6">
    <source>
        <dbReference type="ARBA" id="ARBA00022692"/>
    </source>
</evidence>
<evidence type="ECO:0000256" key="5">
    <source>
        <dbReference type="ARBA" id="ARBA00022617"/>
    </source>
</evidence>
<dbReference type="InterPro" id="IPR050364">
    <property type="entry name" value="Cytochrome_P450_fung"/>
</dbReference>
<dbReference type="Proteomes" id="UP000027073">
    <property type="component" value="Unassembled WGS sequence"/>
</dbReference>
<dbReference type="EMBL" id="KL198006">
    <property type="protein sequence ID" value="KDQ30519.1"/>
    <property type="molecule type" value="Genomic_DNA"/>
</dbReference>
<evidence type="ECO:0000256" key="14">
    <source>
        <dbReference type="PIRSR" id="PIRSR602401-1"/>
    </source>
</evidence>
<protein>
    <recommendedName>
        <fullName evidence="18">Cytochrome P450</fullName>
    </recommendedName>
</protein>
<keyword evidence="9 15" id="KW-0560">Oxidoreductase</keyword>
<keyword evidence="8" id="KW-1133">Transmembrane helix</keyword>
<evidence type="ECO:0000256" key="11">
    <source>
        <dbReference type="ARBA" id="ARBA00023033"/>
    </source>
</evidence>
<dbReference type="Gene3D" id="1.10.630.10">
    <property type="entry name" value="Cytochrome P450"/>
    <property type="match status" value="1"/>
</dbReference>
<dbReference type="OrthoDB" id="1103324at2759"/>
<dbReference type="InterPro" id="IPR036396">
    <property type="entry name" value="Cyt_P450_sf"/>
</dbReference>
<dbReference type="STRING" id="1137138.A0A067NRH0"/>
<dbReference type="PRINTS" id="PR00463">
    <property type="entry name" value="EP450I"/>
</dbReference>
<sequence>MPSAFVGILVATTVFIAFKLRNYGRRERGLPPGPPTTPILGNIPQFPREFPFLQFSQWAAEYGEIYSLKVLDQTMVILTSGRAVKGILDKNGLSTSDRFMPYTILHTEGIYQIFDNASSHRWKAMRKATHTLLAPEALQSYWAVQRTEYLRLLHDVLESPKEICTHIKRTTASVMTTLVYGKSIPRFAGSKAELYFEGTVCISELAAPFDHPPLDFFPILRHVPERWAPWKRLSKKAKQIRNAFDEDLFLRCEEAVRSGKRTGCSLESVIESQAELGLNRDEVRRVEPLAMGRVLLDAGTETSASFLHSFVMAMVCYPEVQLKAQAEIDQVLGGDQLPVLEDYSNLPYLNALIKEASQPNWPLHRFRPIIPTGIPHVASRDTQYNGFVIPQGSIIFMNTWGIYHDPELFDDPESFIPERYLLSEFGTKPGANTEGLRDNLHFGAGRRICPGAEMASRNIAMNAINLLWAFNFGKDASGTCSMGLENYHPGVEFALKPFTCNMEVRSEARASLIRRAYDAAAL</sequence>
<evidence type="ECO:0000256" key="12">
    <source>
        <dbReference type="ARBA" id="ARBA00023136"/>
    </source>
</evidence>
<reference evidence="17" key="1">
    <citation type="journal article" date="2014" name="Proc. Natl. Acad. Sci. U.S.A.">
        <title>Extensive sampling of basidiomycete genomes demonstrates inadequacy of the white-rot/brown-rot paradigm for wood decay fungi.</title>
        <authorList>
            <person name="Riley R."/>
            <person name="Salamov A.A."/>
            <person name="Brown D.W."/>
            <person name="Nagy L.G."/>
            <person name="Floudas D."/>
            <person name="Held B.W."/>
            <person name="Levasseur A."/>
            <person name="Lombard V."/>
            <person name="Morin E."/>
            <person name="Otillar R."/>
            <person name="Lindquist E.A."/>
            <person name="Sun H."/>
            <person name="LaButti K.M."/>
            <person name="Schmutz J."/>
            <person name="Jabbour D."/>
            <person name="Luo H."/>
            <person name="Baker S.E."/>
            <person name="Pisabarro A.G."/>
            <person name="Walton J.D."/>
            <person name="Blanchette R.A."/>
            <person name="Henrissat B."/>
            <person name="Martin F."/>
            <person name="Cullen D."/>
            <person name="Hibbett D.S."/>
            <person name="Grigoriev I.V."/>
        </authorList>
    </citation>
    <scope>NUCLEOTIDE SEQUENCE [LARGE SCALE GENOMIC DNA]</scope>
    <source>
        <strain evidence="17">PC15</strain>
    </source>
</reference>
<evidence type="ECO:0000256" key="4">
    <source>
        <dbReference type="ARBA" id="ARBA00010617"/>
    </source>
</evidence>
<proteinExistence type="inferred from homology"/>
<evidence type="ECO:0008006" key="18">
    <source>
        <dbReference type="Google" id="ProtNLM"/>
    </source>
</evidence>
<evidence type="ECO:0000256" key="13">
    <source>
        <dbReference type="ARBA" id="ARBA00023180"/>
    </source>
</evidence>
<evidence type="ECO:0000256" key="8">
    <source>
        <dbReference type="ARBA" id="ARBA00022989"/>
    </source>
</evidence>
<evidence type="ECO:0000256" key="15">
    <source>
        <dbReference type="RuleBase" id="RU000461"/>
    </source>
</evidence>
<dbReference type="InterPro" id="IPR002401">
    <property type="entry name" value="Cyt_P450_E_grp-I"/>
</dbReference>
<comment type="cofactor">
    <cofactor evidence="1 14">
        <name>heme</name>
        <dbReference type="ChEBI" id="CHEBI:30413"/>
    </cofactor>
</comment>
<accession>A0A067NRH0</accession>
<dbReference type="GO" id="GO:0020037">
    <property type="term" value="F:heme binding"/>
    <property type="evidence" value="ECO:0007669"/>
    <property type="project" value="InterPro"/>
</dbReference>
<organism evidence="16 17">
    <name type="scientific">Pleurotus ostreatus (strain PC15)</name>
    <name type="common">Oyster mushroom</name>
    <dbReference type="NCBI Taxonomy" id="1137138"/>
    <lineage>
        <taxon>Eukaryota</taxon>
        <taxon>Fungi</taxon>
        <taxon>Dikarya</taxon>
        <taxon>Basidiomycota</taxon>
        <taxon>Agaricomycotina</taxon>
        <taxon>Agaricomycetes</taxon>
        <taxon>Agaricomycetidae</taxon>
        <taxon>Agaricales</taxon>
        <taxon>Pleurotineae</taxon>
        <taxon>Pleurotaceae</taxon>
        <taxon>Pleurotus</taxon>
    </lineage>
</organism>
<evidence type="ECO:0000313" key="17">
    <source>
        <dbReference type="Proteomes" id="UP000027073"/>
    </source>
</evidence>
<dbReference type="HOGENOM" id="CLU_001570_2_1_1"/>
<comment type="pathway">
    <text evidence="3">Secondary metabolite biosynthesis.</text>
</comment>
<name>A0A067NRH0_PLEO1</name>
<dbReference type="InterPro" id="IPR017972">
    <property type="entry name" value="Cyt_P450_CS"/>
</dbReference>
<keyword evidence="10 14" id="KW-0408">Iron</keyword>
<keyword evidence="11 15" id="KW-0503">Monooxygenase</keyword>
<evidence type="ECO:0000256" key="3">
    <source>
        <dbReference type="ARBA" id="ARBA00005179"/>
    </source>
</evidence>
<dbReference type="GO" id="GO:0016705">
    <property type="term" value="F:oxidoreductase activity, acting on paired donors, with incorporation or reduction of molecular oxygen"/>
    <property type="evidence" value="ECO:0007669"/>
    <property type="project" value="InterPro"/>
</dbReference>
<keyword evidence="7 14" id="KW-0479">Metal-binding</keyword>
<keyword evidence="12" id="KW-0472">Membrane</keyword>
<dbReference type="PANTHER" id="PTHR46300:SF2">
    <property type="entry name" value="CYTOCHROME P450 MONOOXYGENASE ALNH-RELATED"/>
    <property type="match status" value="1"/>
</dbReference>
<dbReference type="InParanoid" id="A0A067NRH0"/>
<dbReference type="InterPro" id="IPR001128">
    <property type="entry name" value="Cyt_P450"/>
</dbReference>
<dbReference type="GO" id="GO:0016020">
    <property type="term" value="C:membrane"/>
    <property type="evidence" value="ECO:0007669"/>
    <property type="project" value="UniProtKB-SubCell"/>
</dbReference>
<dbReference type="CDD" id="cd11065">
    <property type="entry name" value="CYP64-like"/>
    <property type="match status" value="1"/>
</dbReference>
<gene>
    <name evidence="16" type="ORF">PLEOSDRAFT_155198</name>
</gene>
<evidence type="ECO:0000256" key="9">
    <source>
        <dbReference type="ARBA" id="ARBA00023002"/>
    </source>
</evidence>
<evidence type="ECO:0000313" key="16">
    <source>
        <dbReference type="EMBL" id="KDQ30519.1"/>
    </source>
</evidence>
<dbReference type="GO" id="GO:0005506">
    <property type="term" value="F:iron ion binding"/>
    <property type="evidence" value="ECO:0007669"/>
    <property type="project" value="InterPro"/>
</dbReference>
<dbReference type="PROSITE" id="PS00086">
    <property type="entry name" value="CYTOCHROME_P450"/>
    <property type="match status" value="1"/>
</dbReference>
<dbReference type="AlphaFoldDB" id="A0A067NRH0"/>
<dbReference type="Pfam" id="PF00067">
    <property type="entry name" value="p450"/>
    <property type="match status" value="1"/>
</dbReference>
<comment type="subcellular location">
    <subcellularLocation>
        <location evidence="2">Membrane</location>
        <topology evidence="2">Single-pass membrane protein</topology>
    </subcellularLocation>
</comment>
<keyword evidence="6" id="KW-0812">Transmembrane</keyword>
<keyword evidence="5 14" id="KW-0349">Heme</keyword>
<comment type="similarity">
    <text evidence="4 15">Belongs to the cytochrome P450 family.</text>
</comment>
<feature type="binding site" description="axial binding residue" evidence="14">
    <location>
        <position position="449"/>
    </location>
    <ligand>
        <name>heme</name>
        <dbReference type="ChEBI" id="CHEBI:30413"/>
    </ligand>
    <ligandPart>
        <name>Fe</name>
        <dbReference type="ChEBI" id="CHEBI:18248"/>
    </ligandPart>
</feature>
<dbReference type="SUPFAM" id="SSF48264">
    <property type="entry name" value="Cytochrome P450"/>
    <property type="match status" value="1"/>
</dbReference>
<keyword evidence="13" id="KW-0325">Glycoprotein</keyword>
<evidence type="ECO:0000256" key="2">
    <source>
        <dbReference type="ARBA" id="ARBA00004167"/>
    </source>
</evidence>